<comment type="subcellular location">
    <subcellularLocation>
        <location evidence="1">Membrane</location>
        <topology evidence="1">Multi-pass membrane protein</topology>
    </subcellularLocation>
    <subcellularLocation>
        <location evidence="2">Plastid</location>
        <location evidence="2">Chloroplast</location>
    </subcellularLocation>
</comment>
<dbReference type="KEGG" id="ccp:CHC_T00002977001"/>
<dbReference type="Gramene" id="CDF34353">
    <property type="protein sequence ID" value="CDF34353"/>
    <property type="gene ID" value="CHC_T00002977001"/>
</dbReference>
<evidence type="ECO:0000256" key="11">
    <source>
        <dbReference type="SAM" id="Phobius"/>
    </source>
</evidence>
<keyword evidence="5" id="KW-0934">Plastid</keyword>
<name>R7Q966_CHOCR</name>
<evidence type="ECO:0000256" key="6">
    <source>
        <dbReference type="ARBA" id="ARBA00022692"/>
    </source>
</evidence>
<feature type="compositionally biased region" description="Polar residues" evidence="10">
    <location>
        <begin position="30"/>
        <end position="40"/>
    </location>
</feature>
<feature type="transmembrane region" description="Helical" evidence="11">
    <location>
        <begin position="255"/>
        <end position="281"/>
    </location>
</feature>
<dbReference type="Pfam" id="PF11891">
    <property type="entry name" value="RETICULATA-like"/>
    <property type="match status" value="1"/>
</dbReference>
<dbReference type="Proteomes" id="UP000012073">
    <property type="component" value="Unassembled WGS sequence"/>
</dbReference>
<feature type="region of interest" description="Disordered" evidence="10">
    <location>
        <begin position="58"/>
        <end position="110"/>
    </location>
</feature>
<evidence type="ECO:0000313" key="12">
    <source>
        <dbReference type="EMBL" id="CDF34353.1"/>
    </source>
</evidence>
<reference evidence="13" key="1">
    <citation type="journal article" date="2013" name="Proc. Natl. Acad. Sci. U.S.A.">
        <title>Genome structure and metabolic features in the red seaweed Chondrus crispus shed light on evolution of the Archaeplastida.</title>
        <authorList>
            <person name="Collen J."/>
            <person name="Porcel B."/>
            <person name="Carre W."/>
            <person name="Ball S.G."/>
            <person name="Chaparro C."/>
            <person name="Tonon T."/>
            <person name="Barbeyron T."/>
            <person name="Michel G."/>
            <person name="Noel B."/>
            <person name="Valentin K."/>
            <person name="Elias M."/>
            <person name="Artiguenave F."/>
            <person name="Arun A."/>
            <person name="Aury J.M."/>
            <person name="Barbosa-Neto J.F."/>
            <person name="Bothwell J.H."/>
            <person name="Bouget F.Y."/>
            <person name="Brillet L."/>
            <person name="Cabello-Hurtado F."/>
            <person name="Capella-Gutierrez S."/>
            <person name="Charrier B."/>
            <person name="Cladiere L."/>
            <person name="Cock J.M."/>
            <person name="Coelho S.M."/>
            <person name="Colleoni C."/>
            <person name="Czjzek M."/>
            <person name="Da Silva C."/>
            <person name="Delage L."/>
            <person name="Denoeud F."/>
            <person name="Deschamps P."/>
            <person name="Dittami S.M."/>
            <person name="Gabaldon T."/>
            <person name="Gachon C.M."/>
            <person name="Groisillier A."/>
            <person name="Herve C."/>
            <person name="Jabbari K."/>
            <person name="Katinka M."/>
            <person name="Kloareg B."/>
            <person name="Kowalczyk N."/>
            <person name="Labadie K."/>
            <person name="Leblanc C."/>
            <person name="Lopez P.J."/>
            <person name="McLachlan D.H."/>
            <person name="Meslet-Cladiere L."/>
            <person name="Moustafa A."/>
            <person name="Nehr Z."/>
            <person name="Nyvall Collen P."/>
            <person name="Panaud O."/>
            <person name="Partensky F."/>
            <person name="Poulain J."/>
            <person name="Rensing S.A."/>
            <person name="Rousvoal S."/>
            <person name="Samson G."/>
            <person name="Symeonidi A."/>
            <person name="Weissenbach J."/>
            <person name="Zambounis A."/>
            <person name="Wincker P."/>
            <person name="Boyen C."/>
        </authorList>
    </citation>
    <scope>NUCLEOTIDE SEQUENCE [LARGE SCALE GENOMIC DNA]</scope>
    <source>
        <strain evidence="13">cv. Stackhouse</strain>
    </source>
</reference>
<dbReference type="GeneID" id="17321894"/>
<dbReference type="PANTHER" id="PTHR31620">
    <property type="entry name" value="PROTEIN RETICULATA-RELATED 2, CHLOROPLASTIC-RELATED"/>
    <property type="match status" value="1"/>
</dbReference>
<dbReference type="GO" id="GO:0016020">
    <property type="term" value="C:membrane"/>
    <property type="evidence" value="ECO:0007669"/>
    <property type="project" value="UniProtKB-SubCell"/>
</dbReference>
<dbReference type="RefSeq" id="XP_005714172.1">
    <property type="nucleotide sequence ID" value="XM_005714115.1"/>
</dbReference>
<keyword evidence="7" id="KW-0809">Transit peptide</keyword>
<proteinExistence type="inferred from homology"/>
<keyword evidence="6 11" id="KW-0812">Transmembrane</keyword>
<dbReference type="InterPro" id="IPR021825">
    <property type="entry name" value="RETICULATA-related"/>
</dbReference>
<protein>
    <submittedName>
        <fullName evidence="12">Uncharacterized protein</fullName>
    </submittedName>
</protein>
<feature type="compositionally biased region" description="Low complexity" evidence="10">
    <location>
        <begin position="95"/>
        <end position="108"/>
    </location>
</feature>
<dbReference type="STRING" id="2769.R7Q966"/>
<evidence type="ECO:0000256" key="1">
    <source>
        <dbReference type="ARBA" id="ARBA00004141"/>
    </source>
</evidence>
<accession>R7Q966</accession>
<feature type="region of interest" description="Disordered" evidence="10">
    <location>
        <begin position="19"/>
        <end position="46"/>
    </location>
</feature>
<sequence length="378" mass="39887">MLHPTFIFSPPCRISLKQASSGAPRRLQSRRVSCSAQSFESPDGCHSWRSGALQALHSRAEAASDEPGSMTSMYGGDDDDGSSSGGGGGGGGGEFSSDPSGPGESSDGPLPKDVRIALAAGVLSKEALSRYKEAIANPLMKLCLGIPAFRTRFLADSSFVFKLLVQEVVGNGTALASEIAVRGKDIMQELEYVASDLIVGTVVEAAFVWLLAPTLSLPNETMSGLGKYLATLPSNIFQQSTALQSFTLSQRAVSFFYAGAQYALVGFVAGIVGTAITYGLIEGRKQLDKSYQPERPLPAVVPNSAAWGAFMALSSNTRFQIVEGMELGVARLAGGRAQGAVNSGIVALRFANNYWGGVQFVQFFRYLGLHATGDSEEE</sequence>
<evidence type="ECO:0000256" key="4">
    <source>
        <dbReference type="ARBA" id="ARBA00022528"/>
    </source>
</evidence>
<evidence type="ECO:0000256" key="8">
    <source>
        <dbReference type="ARBA" id="ARBA00022989"/>
    </source>
</evidence>
<keyword evidence="8 11" id="KW-1133">Transmembrane helix</keyword>
<dbReference type="PhylomeDB" id="R7Q966"/>
<evidence type="ECO:0000313" key="13">
    <source>
        <dbReference type="Proteomes" id="UP000012073"/>
    </source>
</evidence>
<evidence type="ECO:0000256" key="10">
    <source>
        <dbReference type="SAM" id="MobiDB-lite"/>
    </source>
</evidence>
<keyword evidence="4" id="KW-0150">Chloroplast</keyword>
<evidence type="ECO:0000256" key="2">
    <source>
        <dbReference type="ARBA" id="ARBA00004229"/>
    </source>
</evidence>
<evidence type="ECO:0000256" key="3">
    <source>
        <dbReference type="ARBA" id="ARBA00010793"/>
    </source>
</evidence>
<dbReference type="AlphaFoldDB" id="R7Q966"/>
<evidence type="ECO:0000256" key="5">
    <source>
        <dbReference type="ARBA" id="ARBA00022640"/>
    </source>
</evidence>
<evidence type="ECO:0000256" key="7">
    <source>
        <dbReference type="ARBA" id="ARBA00022946"/>
    </source>
</evidence>
<gene>
    <name evidence="12" type="ORF">CHC_T00002977001</name>
</gene>
<organism evidence="12 13">
    <name type="scientific">Chondrus crispus</name>
    <name type="common">Carrageen Irish moss</name>
    <name type="synonym">Polymorpha crispa</name>
    <dbReference type="NCBI Taxonomy" id="2769"/>
    <lineage>
        <taxon>Eukaryota</taxon>
        <taxon>Rhodophyta</taxon>
        <taxon>Florideophyceae</taxon>
        <taxon>Rhodymeniophycidae</taxon>
        <taxon>Gigartinales</taxon>
        <taxon>Gigartinaceae</taxon>
        <taxon>Chondrus</taxon>
    </lineage>
</organism>
<dbReference type="EMBL" id="HG001687">
    <property type="protein sequence ID" value="CDF34353.1"/>
    <property type="molecule type" value="Genomic_DNA"/>
</dbReference>
<comment type="similarity">
    <text evidence="3">Belongs to the RETICULATA family.</text>
</comment>
<dbReference type="OrthoDB" id="205639at2759"/>
<keyword evidence="9 11" id="KW-0472">Membrane</keyword>
<evidence type="ECO:0000256" key="9">
    <source>
        <dbReference type="ARBA" id="ARBA00023136"/>
    </source>
</evidence>
<feature type="compositionally biased region" description="Gly residues" evidence="10">
    <location>
        <begin position="83"/>
        <end position="94"/>
    </location>
</feature>
<dbReference type="PANTHER" id="PTHR31620:SF15">
    <property type="entry name" value="PROTEIN RETICULATA-RELATED 2, CHLOROPLASTIC-RELATED"/>
    <property type="match status" value="1"/>
</dbReference>
<keyword evidence="13" id="KW-1185">Reference proteome</keyword>
<dbReference type="GO" id="GO:0009507">
    <property type="term" value="C:chloroplast"/>
    <property type="evidence" value="ECO:0007669"/>
    <property type="project" value="UniProtKB-SubCell"/>
</dbReference>